<dbReference type="InterPro" id="IPR029058">
    <property type="entry name" value="AB_hydrolase_fold"/>
</dbReference>
<organism evidence="1 2">
    <name type="scientific">Nitratireductor aquimarinus</name>
    <dbReference type="NCBI Taxonomy" id="889300"/>
    <lineage>
        <taxon>Bacteria</taxon>
        <taxon>Pseudomonadati</taxon>
        <taxon>Pseudomonadota</taxon>
        <taxon>Alphaproteobacteria</taxon>
        <taxon>Hyphomicrobiales</taxon>
        <taxon>Phyllobacteriaceae</taxon>
        <taxon>Nitratireductor</taxon>
    </lineage>
</organism>
<protein>
    <submittedName>
        <fullName evidence="1">Alpha/beta hydrolase</fullName>
    </submittedName>
</protein>
<keyword evidence="1" id="KW-0378">Hydrolase</keyword>
<comment type="caution">
    <text evidence="1">The sequence shown here is derived from an EMBL/GenBank/DDBJ whole genome shotgun (WGS) entry which is preliminary data.</text>
</comment>
<keyword evidence="2" id="KW-1185">Reference proteome</keyword>
<proteinExistence type="predicted"/>
<dbReference type="Gene3D" id="3.40.50.1820">
    <property type="entry name" value="alpha/beta hydrolase"/>
    <property type="match status" value="1"/>
</dbReference>
<dbReference type="RefSeq" id="WP_317560605.1">
    <property type="nucleotide sequence ID" value="NZ_JAWLIP010000001.1"/>
</dbReference>
<dbReference type="GO" id="GO:0016787">
    <property type="term" value="F:hydrolase activity"/>
    <property type="evidence" value="ECO:0007669"/>
    <property type="project" value="UniProtKB-KW"/>
</dbReference>
<dbReference type="Proteomes" id="UP001185659">
    <property type="component" value="Unassembled WGS sequence"/>
</dbReference>
<dbReference type="EMBL" id="JAWLIP010000001">
    <property type="protein sequence ID" value="MDV6225616.1"/>
    <property type="molecule type" value="Genomic_DNA"/>
</dbReference>
<gene>
    <name evidence="1" type="ORF">R2G56_04885</name>
</gene>
<accession>A0ABU4AH95</accession>
<evidence type="ECO:0000313" key="1">
    <source>
        <dbReference type="EMBL" id="MDV6225616.1"/>
    </source>
</evidence>
<dbReference type="SUPFAM" id="SSF53474">
    <property type="entry name" value="alpha/beta-Hydrolases"/>
    <property type="match status" value="1"/>
</dbReference>
<name>A0ABU4AH95_9HYPH</name>
<evidence type="ECO:0000313" key="2">
    <source>
        <dbReference type="Proteomes" id="UP001185659"/>
    </source>
</evidence>
<sequence length="291" mass="30995">MELQRLLDGNGSNALPFIFSGQPEKTVILNTYKAAGYEPGKPVVFVQHGMLRNGDDYRDFWIAAADRHDLLIVAPTFPNGDFPEPENYNNGMVLDAEGKPTPRESWIYRAPALIAEALEEAGVMKGVKPKIFGHSAGGQFLHRMVSLFGMGPFEAVGAANAGWYSLPDLDTNFPAGLGGLGYGQQDLVALLATPLHIMAGLNDCESNADNLPTQPEAIAQGPGRLHRARNYFARGKAKAEELGVPFNWQMTEVPGVAHDGCAMSVAAAGLWFEGALPAGDQLGAGTGGFNA</sequence>
<reference evidence="1 2" key="1">
    <citation type="submission" date="2023-10" db="EMBL/GenBank/DDBJ databases">
        <authorList>
            <person name="Venkata Ramana C."/>
            <person name="Sasikala C."/>
            <person name="Dhurka M."/>
        </authorList>
    </citation>
    <scope>NUCLEOTIDE SEQUENCE [LARGE SCALE GENOMIC DNA]</scope>
    <source>
        <strain evidence="1 2">KCTC 32151</strain>
    </source>
</reference>